<feature type="transmembrane region" description="Helical" evidence="1">
    <location>
        <begin position="323"/>
        <end position="343"/>
    </location>
</feature>
<evidence type="ECO:0000313" key="3">
    <source>
        <dbReference type="Proteomes" id="UP000245533"/>
    </source>
</evidence>
<dbReference type="EMBL" id="QGGB01000002">
    <property type="protein sequence ID" value="PWN08038.1"/>
    <property type="molecule type" value="Genomic_DNA"/>
</dbReference>
<proteinExistence type="predicted"/>
<dbReference type="AlphaFoldDB" id="A0A316TVQ7"/>
<feature type="transmembrane region" description="Helical" evidence="1">
    <location>
        <begin position="421"/>
        <end position="445"/>
    </location>
</feature>
<feature type="transmembrane region" description="Helical" evidence="1">
    <location>
        <begin position="117"/>
        <end position="138"/>
    </location>
</feature>
<feature type="transmembrane region" description="Helical" evidence="1">
    <location>
        <begin position="177"/>
        <end position="196"/>
    </location>
</feature>
<reference evidence="2 3" key="1">
    <citation type="submission" date="2018-05" db="EMBL/GenBank/DDBJ databases">
        <title>Rhodohalobacter halophilus gen. nov., sp. nov., a moderately halophilic member of the family Balneolaceae.</title>
        <authorList>
            <person name="Liu Z.-W."/>
        </authorList>
    </citation>
    <scope>NUCLEOTIDE SEQUENCE [LARGE SCALE GENOMIC DNA]</scope>
    <source>
        <strain evidence="2 3">8A47</strain>
    </source>
</reference>
<evidence type="ECO:0000313" key="2">
    <source>
        <dbReference type="EMBL" id="PWN08038.1"/>
    </source>
</evidence>
<organism evidence="2 3">
    <name type="scientific">Rhodohalobacter mucosus</name>
    <dbReference type="NCBI Taxonomy" id="2079485"/>
    <lineage>
        <taxon>Bacteria</taxon>
        <taxon>Pseudomonadati</taxon>
        <taxon>Balneolota</taxon>
        <taxon>Balneolia</taxon>
        <taxon>Balneolales</taxon>
        <taxon>Balneolaceae</taxon>
        <taxon>Rhodohalobacter</taxon>
    </lineage>
</organism>
<feature type="transmembrane region" description="Helical" evidence="1">
    <location>
        <begin position="12"/>
        <end position="36"/>
    </location>
</feature>
<sequence>MELTWLTPELHRLILLTFASVFWILHFSFTSTRLLNMEENRKLLIFGYPSVLLSRHLNLMCLYHPVNVIYNITWLVFLSLQIHSFWNIPVVVAAVILNYGIIYSIKHRFLQMVERRFKIIVFSFVFILFGVISALAIISRQTQSILNELAIQLSQIIDVLLWLPGGMLYQSATFENSPLFSSVIFILLVFLTYVIFRDHQNKTREGMMRPAVMKVRKEGSRLWIFLRSWLGFNAGKYYYYVMTHPYNRLQLLAITLIPLIYIPILLAVDFGIISLILIATMLAAIPVALLGMGMANMFGYEHRELLLHLQLPVPFEKQLKERFLGIITVPLFIFYGITIVEILRLPQLGPVFSIYIANTFFFLCFMLVFLWSSFYQYQKASYSSFSFKHPIIPQKVTFTMSSAIFILGYTVFVPLGEWQPYRLWVMVILIIAIGVYILLNFSLLARAFKNRVLMKLWNDF</sequence>
<gene>
    <name evidence="2" type="ORF">DDZ15_01700</name>
</gene>
<feature type="transmembrane region" description="Helical" evidence="1">
    <location>
        <begin position="396"/>
        <end position="415"/>
    </location>
</feature>
<accession>A0A316TVQ7</accession>
<dbReference type="Proteomes" id="UP000245533">
    <property type="component" value="Unassembled WGS sequence"/>
</dbReference>
<evidence type="ECO:0000256" key="1">
    <source>
        <dbReference type="SAM" id="Phobius"/>
    </source>
</evidence>
<dbReference type="OrthoDB" id="1522266at2"/>
<feature type="transmembrane region" description="Helical" evidence="1">
    <location>
        <begin position="355"/>
        <end position="375"/>
    </location>
</feature>
<name>A0A316TVQ7_9BACT</name>
<keyword evidence="1" id="KW-0472">Membrane</keyword>
<feature type="transmembrane region" description="Helical" evidence="1">
    <location>
        <begin position="86"/>
        <end position="105"/>
    </location>
</feature>
<keyword evidence="1" id="KW-0812">Transmembrane</keyword>
<protein>
    <submittedName>
        <fullName evidence="2">Uncharacterized protein</fullName>
    </submittedName>
</protein>
<feature type="transmembrane region" description="Helical" evidence="1">
    <location>
        <begin position="57"/>
        <end position="80"/>
    </location>
</feature>
<feature type="transmembrane region" description="Helical" evidence="1">
    <location>
        <begin position="260"/>
        <end position="290"/>
    </location>
</feature>
<comment type="caution">
    <text evidence="2">The sequence shown here is derived from an EMBL/GenBank/DDBJ whole genome shotgun (WGS) entry which is preliminary data.</text>
</comment>
<keyword evidence="3" id="KW-1185">Reference proteome</keyword>
<keyword evidence="1" id="KW-1133">Transmembrane helix</keyword>